<accession>A0ACB9J6I3</accession>
<name>A0ACB9J6I3_9ASTR</name>
<protein>
    <submittedName>
        <fullName evidence="1">Uncharacterized protein</fullName>
    </submittedName>
</protein>
<organism evidence="1 2">
    <name type="scientific">Smallanthus sonchifolius</name>
    <dbReference type="NCBI Taxonomy" id="185202"/>
    <lineage>
        <taxon>Eukaryota</taxon>
        <taxon>Viridiplantae</taxon>
        <taxon>Streptophyta</taxon>
        <taxon>Embryophyta</taxon>
        <taxon>Tracheophyta</taxon>
        <taxon>Spermatophyta</taxon>
        <taxon>Magnoliopsida</taxon>
        <taxon>eudicotyledons</taxon>
        <taxon>Gunneridae</taxon>
        <taxon>Pentapetalae</taxon>
        <taxon>asterids</taxon>
        <taxon>campanulids</taxon>
        <taxon>Asterales</taxon>
        <taxon>Asteraceae</taxon>
        <taxon>Asteroideae</taxon>
        <taxon>Heliantheae alliance</taxon>
        <taxon>Millerieae</taxon>
        <taxon>Smallanthus</taxon>
    </lineage>
</organism>
<reference evidence="1 2" key="2">
    <citation type="journal article" date="2022" name="Mol. Ecol. Resour.">
        <title>The genomes of chicory, endive, great burdock and yacon provide insights into Asteraceae paleo-polyploidization history and plant inulin production.</title>
        <authorList>
            <person name="Fan W."/>
            <person name="Wang S."/>
            <person name="Wang H."/>
            <person name="Wang A."/>
            <person name="Jiang F."/>
            <person name="Liu H."/>
            <person name="Zhao H."/>
            <person name="Xu D."/>
            <person name="Zhang Y."/>
        </authorList>
    </citation>
    <scope>NUCLEOTIDE SEQUENCE [LARGE SCALE GENOMIC DNA]</scope>
    <source>
        <strain evidence="2">cv. Yunnan</strain>
        <tissue evidence="1">Leaves</tissue>
    </source>
</reference>
<sequence length="160" mass="18044">MHPSLLPSNEQRSSFYAPGETDVETRVQKSTWLPQRISLGGTDVGGPSTDIPRAPACSPGISLQEYIRLDRYLDWQADVNEYRSHLITREEDLKARLHYQEEMTRDMTDQIDLLEHDLLATHDVAITASAEARTAKFQSRAGNVVAVVVMVVCVLIHLYH</sequence>
<comment type="caution">
    <text evidence="1">The sequence shown here is derived from an EMBL/GenBank/DDBJ whole genome shotgun (WGS) entry which is preliminary data.</text>
</comment>
<evidence type="ECO:0000313" key="1">
    <source>
        <dbReference type="EMBL" id="KAI3815380.1"/>
    </source>
</evidence>
<evidence type="ECO:0000313" key="2">
    <source>
        <dbReference type="Proteomes" id="UP001056120"/>
    </source>
</evidence>
<gene>
    <name evidence="1" type="ORF">L1987_15046</name>
</gene>
<reference evidence="2" key="1">
    <citation type="journal article" date="2022" name="Mol. Ecol. Resour.">
        <title>The genomes of chicory, endive, great burdock and yacon provide insights into Asteraceae palaeo-polyploidization history and plant inulin production.</title>
        <authorList>
            <person name="Fan W."/>
            <person name="Wang S."/>
            <person name="Wang H."/>
            <person name="Wang A."/>
            <person name="Jiang F."/>
            <person name="Liu H."/>
            <person name="Zhao H."/>
            <person name="Xu D."/>
            <person name="Zhang Y."/>
        </authorList>
    </citation>
    <scope>NUCLEOTIDE SEQUENCE [LARGE SCALE GENOMIC DNA]</scope>
    <source>
        <strain evidence="2">cv. Yunnan</strain>
    </source>
</reference>
<keyword evidence="2" id="KW-1185">Reference proteome</keyword>
<dbReference type="Proteomes" id="UP001056120">
    <property type="component" value="Linkage Group LG05"/>
</dbReference>
<dbReference type="EMBL" id="CM042022">
    <property type="protein sequence ID" value="KAI3815380.1"/>
    <property type="molecule type" value="Genomic_DNA"/>
</dbReference>
<proteinExistence type="predicted"/>